<keyword evidence="5 9" id="KW-0269">Exonuclease</keyword>
<dbReference type="Gene3D" id="3.90.1640.30">
    <property type="match status" value="1"/>
</dbReference>
<feature type="domain" description="DHHA1" evidence="7">
    <location>
        <begin position="340"/>
        <end position="432"/>
    </location>
</feature>
<evidence type="ECO:0000313" key="9">
    <source>
        <dbReference type="EMBL" id="OGE37587.1"/>
    </source>
</evidence>
<evidence type="ECO:0000259" key="8">
    <source>
        <dbReference type="Pfam" id="PF17768"/>
    </source>
</evidence>
<evidence type="ECO:0000256" key="1">
    <source>
        <dbReference type="ARBA" id="ARBA00005915"/>
    </source>
</evidence>
<dbReference type="Proteomes" id="UP000176527">
    <property type="component" value="Unassembled WGS sequence"/>
</dbReference>
<accession>A0A1F5K9J1</accession>
<dbReference type="InterPro" id="IPR001667">
    <property type="entry name" value="DDH_dom"/>
</dbReference>
<dbReference type="GO" id="GO:0008409">
    <property type="term" value="F:5'-3' exonuclease activity"/>
    <property type="evidence" value="ECO:0007669"/>
    <property type="project" value="InterPro"/>
</dbReference>
<gene>
    <name evidence="9" type="ORF">A3F00_04960</name>
</gene>
<keyword evidence="3" id="KW-0540">Nuclease</keyword>
<keyword evidence="4" id="KW-0378">Hydrolase</keyword>
<dbReference type="InterPro" id="IPR051673">
    <property type="entry name" value="SSDNA_exonuclease_RecJ"/>
</dbReference>
<dbReference type="AlphaFoldDB" id="A0A1F5K9J1"/>
<dbReference type="Pfam" id="PF17768">
    <property type="entry name" value="RecJ_OB"/>
    <property type="match status" value="1"/>
</dbReference>
<evidence type="ECO:0000313" key="10">
    <source>
        <dbReference type="Proteomes" id="UP000176527"/>
    </source>
</evidence>
<evidence type="ECO:0000256" key="5">
    <source>
        <dbReference type="ARBA" id="ARBA00022839"/>
    </source>
</evidence>
<proteinExistence type="inferred from homology"/>
<evidence type="ECO:0000256" key="2">
    <source>
        <dbReference type="ARBA" id="ARBA00019841"/>
    </source>
</evidence>
<dbReference type="GO" id="GO:0006310">
    <property type="term" value="P:DNA recombination"/>
    <property type="evidence" value="ECO:0007669"/>
    <property type="project" value="InterPro"/>
</dbReference>
<comment type="similarity">
    <text evidence="1">Belongs to the RecJ family.</text>
</comment>
<dbReference type="PANTHER" id="PTHR30255:SF2">
    <property type="entry name" value="SINGLE-STRANDED-DNA-SPECIFIC EXONUCLEASE RECJ"/>
    <property type="match status" value="1"/>
</dbReference>
<dbReference type="GO" id="GO:0003676">
    <property type="term" value="F:nucleic acid binding"/>
    <property type="evidence" value="ECO:0007669"/>
    <property type="project" value="InterPro"/>
</dbReference>
<evidence type="ECO:0000256" key="3">
    <source>
        <dbReference type="ARBA" id="ARBA00022722"/>
    </source>
</evidence>
<dbReference type="InterPro" id="IPR004610">
    <property type="entry name" value="RecJ"/>
</dbReference>
<evidence type="ECO:0000259" key="6">
    <source>
        <dbReference type="Pfam" id="PF01368"/>
    </source>
</evidence>
<dbReference type="Pfam" id="PF02272">
    <property type="entry name" value="DHHA1"/>
    <property type="match status" value="1"/>
</dbReference>
<dbReference type="PANTHER" id="PTHR30255">
    <property type="entry name" value="SINGLE-STRANDED-DNA-SPECIFIC EXONUCLEASE RECJ"/>
    <property type="match status" value="1"/>
</dbReference>
<organism evidence="9 10">
    <name type="scientific">Candidatus Daviesbacteria bacterium RIFCSPHIGHO2_12_FULL_37_11</name>
    <dbReference type="NCBI Taxonomy" id="1797777"/>
    <lineage>
        <taxon>Bacteria</taxon>
        <taxon>Candidatus Daviesiibacteriota</taxon>
    </lineage>
</organism>
<evidence type="ECO:0000259" key="7">
    <source>
        <dbReference type="Pfam" id="PF02272"/>
    </source>
</evidence>
<dbReference type="SUPFAM" id="SSF64182">
    <property type="entry name" value="DHH phosphoesterases"/>
    <property type="match status" value="1"/>
</dbReference>
<protein>
    <recommendedName>
        <fullName evidence="2">Single-stranded-DNA-specific exonuclease RecJ</fullName>
    </recommendedName>
</protein>
<dbReference type="InterPro" id="IPR038763">
    <property type="entry name" value="DHH_sf"/>
</dbReference>
<dbReference type="EMBL" id="MFDE01000039">
    <property type="protein sequence ID" value="OGE37587.1"/>
    <property type="molecule type" value="Genomic_DNA"/>
</dbReference>
<dbReference type="NCBIfam" id="TIGR00644">
    <property type="entry name" value="recJ"/>
    <property type="match status" value="1"/>
</dbReference>
<feature type="domain" description="DDH" evidence="6">
    <location>
        <begin position="81"/>
        <end position="217"/>
    </location>
</feature>
<dbReference type="InterPro" id="IPR003156">
    <property type="entry name" value="DHHA1_dom"/>
</dbReference>
<feature type="domain" description="RecJ OB" evidence="8">
    <location>
        <begin position="445"/>
        <end position="553"/>
    </location>
</feature>
<evidence type="ECO:0000256" key="4">
    <source>
        <dbReference type="ARBA" id="ARBA00022801"/>
    </source>
</evidence>
<dbReference type="Gene3D" id="3.10.310.30">
    <property type="match status" value="1"/>
</dbReference>
<name>A0A1F5K9J1_9BACT</name>
<sequence length="557" mass="60590">MGLLYTYPSDVTIAAMEWKILPRKSDDLIEQLLINRAVETEKQKKQFFDAKLEDFEKELNIKGIPGAKKRIKKSIKEGELIIAYGDFDADGICGAAVLYLGLTSLGAKVLPYIPHREKEGYGLSKAGLKFARDSGAGLVISVDCGIMNFEEALIAKQLGLELIITDHHQPLNNKFPEAAQIVHSTKMCGTAVAWSLIKNLTSKKVSDDLLDLVAMATIADMIPLLNENRALVRVGLKNLNQTKRVGLLALFSEAGIIAGNLSSYEVGHIIAPRLNAMGRLEHAIDSLRLLCTKDPVNARKLAEHIGSTNLQRKELTIKAFEDAKLLINGSTPIKSGSKKKIHVLSSKDWISGIVGLIAGRVCEETRVPAIAISVGLVHSKGSARSVSGINIVESLRKCSDILVAVGGHPGAAGFTIETANIEIFRTRMEELMDGNEANGDYKLEIEAEVPANILTLDLAKELEKFEPFGVGNRIPILATSNMKLSDLRTVGNSLPAGRQGKHLKGKADNIDFIAFNMGSSLNILENGQYASFAYTLDVDRFQGSEKLQLKVKDIKTA</sequence>
<dbReference type="Pfam" id="PF01368">
    <property type="entry name" value="DHH"/>
    <property type="match status" value="1"/>
</dbReference>
<comment type="caution">
    <text evidence="9">The sequence shown here is derived from an EMBL/GenBank/DDBJ whole genome shotgun (WGS) entry which is preliminary data.</text>
</comment>
<reference evidence="9 10" key="1">
    <citation type="journal article" date="2016" name="Nat. Commun.">
        <title>Thousands of microbial genomes shed light on interconnected biogeochemical processes in an aquifer system.</title>
        <authorList>
            <person name="Anantharaman K."/>
            <person name="Brown C.T."/>
            <person name="Hug L.A."/>
            <person name="Sharon I."/>
            <person name="Castelle C.J."/>
            <person name="Probst A.J."/>
            <person name="Thomas B.C."/>
            <person name="Singh A."/>
            <person name="Wilkins M.J."/>
            <person name="Karaoz U."/>
            <person name="Brodie E.L."/>
            <person name="Williams K.H."/>
            <person name="Hubbard S.S."/>
            <person name="Banfield J.F."/>
        </authorList>
    </citation>
    <scope>NUCLEOTIDE SEQUENCE [LARGE SCALE GENOMIC DNA]</scope>
</reference>
<dbReference type="InterPro" id="IPR041122">
    <property type="entry name" value="RecJ_OB"/>
</dbReference>
<dbReference type="GO" id="GO:0006281">
    <property type="term" value="P:DNA repair"/>
    <property type="evidence" value="ECO:0007669"/>
    <property type="project" value="InterPro"/>
</dbReference>